<dbReference type="Pfam" id="PF09077">
    <property type="entry name" value="Phage-MuB_C"/>
    <property type="match status" value="1"/>
</dbReference>
<proteinExistence type="predicted"/>
<sequence length="318" mass="34392">MTREQRKTMKAKRNDALAAAVEQIIADEGLTQASVSKLTNINAARLNQWLKGTYLGDNEKIEQAIQRWLDSRESEAELEGKLPADTDWVRTPSASSVMSALSFAQMAGSISVVYGGAGIGKTTAIRTYQNQAPNVWVVTATPTVARPGPILTRIAQALNLRTTGAVHIVESNIIERVQGTRGLIVIDEAQHLCHRALDSIRAIHDATGVGICLSGNEIVYAQLTGGTRAIGFAQLFSRVSKRVRLSKPQDGDITAILDAWGITDKQSRKFCLAIGRRPGALRGLSQTLRLATLFANNVGEPLSLQIIRDAWTDLGGDL</sequence>
<dbReference type="InterPro" id="IPR003593">
    <property type="entry name" value="AAA+_ATPase"/>
</dbReference>
<evidence type="ECO:0000313" key="2">
    <source>
        <dbReference type="EMBL" id="RCW62605.1"/>
    </source>
</evidence>
<dbReference type="SMART" id="SM00382">
    <property type="entry name" value="AAA"/>
    <property type="match status" value="1"/>
</dbReference>
<dbReference type="SUPFAM" id="SSF47681">
    <property type="entry name" value="C-terminal domain of B transposition protein"/>
    <property type="match status" value="1"/>
</dbReference>
<dbReference type="EMBL" id="QPJI01000023">
    <property type="protein sequence ID" value="RCW62605.1"/>
    <property type="molecule type" value="Genomic_DNA"/>
</dbReference>
<dbReference type="RefSeq" id="WP_114435488.1">
    <property type="nucleotide sequence ID" value="NZ_QPJI01000023.1"/>
</dbReference>
<dbReference type="GO" id="GO:0016887">
    <property type="term" value="F:ATP hydrolysis activity"/>
    <property type="evidence" value="ECO:0007669"/>
    <property type="project" value="InterPro"/>
</dbReference>
<dbReference type="AlphaFoldDB" id="A0A368X480"/>
<dbReference type="Pfam" id="PF13401">
    <property type="entry name" value="AAA_22"/>
    <property type="match status" value="1"/>
</dbReference>
<protein>
    <recommendedName>
        <fullName evidence="1">AAA+ ATPase domain-containing protein</fullName>
    </recommendedName>
</protein>
<organism evidence="2 3">
    <name type="scientific">Marinobacter nauticus</name>
    <name type="common">Marinobacter hydrocarbonoclasticus</name>
    <name type="synonym">Marinobacter aquaeolei</name>
    <dbReference type="NCBI Taxonomy" id="2743"/>
    <lineage>
        <taxon>Bacteria</taxon>
        <taxon>Pseudomonadati</taxon>
        <taxon>Pseudomonadota</taxon>
        <taxon>Gammaproteobacteria</taxon>
        <taxon>Pseudomonadales</taxon>
        <taxon>Marinobacteraceae</taxon>
        <taxon>Marinobacter</taxon>
    </lineage>
</organism>
<dbReference type="GO" id="GO:0006313">
    <property type="term" value="P:DNA transposition"/>
    <property type="evidence" value="ECO:0007669"/>
    <property type="project" value="InterPro"/>
</dbReference>
<dbReference type="InterPro" id="IPR009084">
    <property type="entry name" value="B_transpositn_C"/>
</dbReference>
<dbReference type="Proteomes" id="UP000253647">
    <property type="component" value="Unassembled WGS sequence"/>
</dbReference>
<dbReference type="InterPro" id="IPR052026">
    <property type="entry name" value="ExeA_AAA_ATPase_DNA-bind"/>
</dbReference>
<gene>
    <name evidence="2" type="ORF">DET61_1237</name>
</gene>
<dbReference type="Gene3D" id="3.40.50.300">
    <property type="entry name" value="P-loop containing nucleotide triphosphate hydrolases"/>
    <property type="match status" value="1"/>
</dbReference>
<accession>A0A368X480</accession>
<dbReference type="Gene3D" id="1.10.1180.10">
    <property type="entry name" value="B transposition protein, C-terminal domain"/>
    <property type="match status" value="1"/>
</dbReference>
<evidence type="ECO:0000313" key="3">
    <source>
        <dbReference type="Proteomes" id="UP000253647"/>
    </source>
</evidence>
<dbReference type="PANTHER" id="PTHR35894">
    <property type="entry name" value="GENERAL SECRETION PATHWAY PROTEIN A-RELATED"/>
    <property type="match status" value="1"/>
</dbReference>
<dbReference type="InterPro" id="IPR027417">
    <property type="entry name" value="P-loop_NTPase"/>
</dbReference>
<name>A0A368X480_MARNT</name>
<dbReference type="SUPFAM" id="SSF52540">
    <property type="entry name" value="P-loop containing nucleoside triphosphate hydrolases"/>
    <property type="match status" value="1"/>
</dbReference>
<dbReference type="GO" id="GO:0003677">
    <property type="term" value="F:DNA binding"/>
    <property type="evidence" value="ECO:0007669"/>
    <property type="project" value="InterPro"/>
</dbReference>
<comment type="caution">
    <text evidence="2">The sequence shown here is derived from an EMBL/GenBank/DDBJ whole genome shotgun (WGS) entry which is preliminary data.</text>
</comment>
<evidence type="ECO:0000259" key="1">
    <source>
        <dbReference type="SMART" id="SM00382"/>
    </source>
</evidence>
<dbReference type="PANTHER" id="PTHR35894:SF5">
    <property type="entry name" value="MU-LIKE PROPHAGE FLUMU DNA TRANSPOSITION PROTEIN B"/>
    <property type="match status" value="1"/>
</dbReference>
<reference evidence="2 3" key="1">
    <citation type="submission" date="2018-07" db="EMBL/GenBank/DDBJ databases">
        <title>Freshwater and sediment microbial communities from various areas in North America, analyzing microbe dynamics in response to fracking.</title>
        <authorList>
            <person name="Lamendella R."/>
        </authorList>
    </citation>
    <scope>NUCLEOTIDE SEQUENCE [LARGE SCALE GENOMIC DNA]</scope>
    <source>
        <strain evidence="2 3">105B</strain>
    </source>
</reference>
<feature type="domain" description="AAA+ ATPase" evidence="1">
    <location>
        <begin position="107"/>
        <end position="249"/>
    </location>
</feature>
<dbReference type="InterPro" id="IPR049945">
    <property type="entry name" value="AAA_22"/>
</dbReference>
<dbReference type="InterPro" id="IPR010982">
    <property type="entry name" value="Lambda_DNA-bd_dom_sf"/>
</dbReference>
<dbReference type="Gene3D" id="1.10.260.40">
    <property type="entry name" value="lambda repressor-like DNA-binding domains"/>
    <property type="match status" value="1"/>
</dbReference>
<dbReference type="InterPro" id="IPR036733">
    <property type="entry name" value="B_transposit_C_sf"/>
</dbReference>